<dbReference type="Proteomes" id="UP000199328">
    <property type="component" value="Unassembled WGS sequence"/>
</dbReference>
<dbReference type="CDD" id="cd00552">
    <property type="entry name" value="RaiA"/>
    <property type="match status" value="1"/>
</dbReference>
<dbReference type="SUPFAM" id="SSF69754">
    <property type="entry name" value="Ribosome binding protein Y (YfiA homologue)"/>
    <property type="match status" value="1"/>
</dbReference>
<reference evidence="2" key="1">
    <citation type="submission" date="2016-10" db="EMBL/GenBank/DDBJ databases">
        <authorList>
            <person name="Varghese N."/>
            <person name="Submissions S."/>
        </authorList>
    </citation>
    <scope>NUCLEOTIDE SEQUENCE [LARGE SCALE GENOMIC DNA]</scope>
    <source>
        <strain evidence="2">CGMCC 1.10789</strain>
    </source>
</reference>
<dbReference type="RefSeq" id="WP_092499928.1">
    <property type="nucleotide sequence ID" value="NZ_FNFV01000003.1"/>
</dbReference>
<keyword evidence="2" id="KW-1185">Reference proteome</keyword>
<dbReference type="STRING" id="990712.SAMN05216257_103238"/>
<dbReference type="Gene3D" id="3.30.160.100">
    <property type="entry name" value="Ribosome hibernation promotion factor-like"/>
    <property type="match status" value="1"/>
</dbReference>
<accession>A0A1G9CUY8</accession>
<evidence type="ECO:0000313" key="2">
    <source>
        <dbReference type="Proteomes" id="UP000199328"/>
    </source>
</evidence>
<gene>
    <name evidence="1" type="ORF">SAMN05216257_103238</name>
</gene>
<sequence>MQTEPQIVFHGLDSSEAIRKLVLEELAKLERHYDRLVTARVAIEKDSDHGPKGVAHHVKIELEVPGPNIVVKSKGDDPAMWDDLPRLIRETFASALRELEEFKRKRSDRERGRSH</sequence>
<dbReference type="EMBL" id="FNFV01000003">
    <property type="protein sequence ID" value="SDK55456.1"/>
    <property type="molecule type" value="Genomic_DNA"/>
</dbReference>
<dbReference type="InterPro" id="IPR036567">
    <property type="entry name" value="RHF-like"/>
</dbReference>
<dbReference type="AlphaFoldDB" id="A0A1G9CUY8"/>
<name>A0A1G9CUY8_9RHOB</name>
<dbReference type="InterPro" id="IPR003489">
    <property type="entry name" value="RHF/RaiA"/>
</dbReference>
<dbReference type="OrthoDB" id="9782252at2"/>
<protein>
    <submittedName>
        <fullName evidence="1">Ribosome-associated translation inhibitor RaiA</fullName>
    </submittedName>
</protein>
<evidence type="ECO:0000313" key="1">
    <source>
        <dbReference type="EMBL" id="SDK55456.1"/>
    </source>
</evidence>
<proteinExistence type="predicted"/>
<dbReference type="Pfam" id="PF02482">
    <property type="entry name" value="Ribosomal_S30AE"/>
    <property type="match status" value="1"/>
</dbReference>
<organism evidence="1 2">
    <name type="scientific">Meinhardsimonia xiamenensis</name>
    <dbReference type="NCBI Taxonomy" id="990712"/>
    <lineage>
        <taxon>Bacteria</taxon>
        <taxon>Pseudomonadati</taxon>
        <taxon>Pseudomonadota</taxon>
        <taxon>Alphaproteobacteria</taxon>
        <taxon>Rhodobacterales</taxon>
        <taxon>Paracoccaceae</taxon>
        <taxon>Meinhardsimonia</taxon>
    </lineage>
</organism>